<proteinExistence type="predicted"/>
<protein>
    <recommendedName>
        <fullName evidence="3">Invasion associated locus B (IalB) protein</fullName>
    </recommendedName>
</protein>
<name>A0A074JF86_9RHOB</name>
<dbReference type="Gene3D" id="2.60.40.1880">
    <property type="entry name" value="Invasion associated locus B (IalB) protein"/>
    <property type="match status" value="1"/>
</dbReference>
<dbReference type="eggNOG" id="COG5342">
    <property type="taxonomic scope" value="Bacteria"/>
</dbReference>
<gene>
    <name evidence="1" type="ORF">TP2_04740</name>
</gene>
<evidence type="ECO:0008006" key="3">
    <source>
        <dbReference type="Google" id="ProtNLM"/>
    </source>
</evidence>
<dbReference type="InterPro" id="IPR010642">
    <property type="entry name" value="Invasion_prot_B"/>
</dbReference>
<reference evidence="1 2" key="1">
    <citation type="submission" date="2013-07" db="EMBL/GenBank/DDBJ databases">
        <title>Thioclava pacifica DSM 10166 Genome Sequencing.</title>
        <authorList>
            <person name="Lai Q."/>
            <person name="Shao Z."/>
        </authorList>
    </citation>
    <scope>NUCLEOTIDE SEQUENCE [LARGE SCALE GENOMIC DNA]</scope>
    <source>
        <strain evidence="1 2">DSM 10166</strain>
    </source>
</reference>
<dbReference type="AlphaFoldDB" id="A0A074JF86"/>
<keyword evidence="2" id="KW-1185">Reference proteome</keyword>
<dbReference type="Pfam" id="PF06776">
    <property type="entry name" value="IalB"/>
    <property type="match status" value="1"/>
</dbReference>
<evidence type="ECO:0000313" key="2">
    <source>
        <dbReference type="Proteomes" id="UP000027432"/>
    </source>
</evidence>
<organism evidence="1 2">
    <name type="scientific">Thioclava pacifica DSM 10166</name>
    <dbReference type="NCBI Taxonomy" id="1353537"/>
    <lineage>
        <taxon>Bacteria</taxon>
        <taxon>Pseudomonadati</taxon>
        <taxon>Pseudomonadota</taxon>
        <taxon>Alphaproteobacteria</taxon>
        <taxon>Rhodobacterales</taxon>
        <taxon>Paracoccaceae</taxon>
        <taxon>Thioclava</taxon>
    </lineage>
</organism>
<comment type="caution">
    <text evidence="1">The sequence shown here is derived from an EMBL/GenBank/DDBJ whole genome shotgun (WGS) entry which is preliminary data.</text>
</comment>
<dbReference type="Proteomes" id="UP000027432">
    <property type="component" value="Unassembled WGS sequence"/>
</dbReference>
<dbReference type="EMBL" id="AUND01000012">
    <property type="protein sequence ID" value="KEO54233.1"/>
    <property type="molecule type" value="Genomic_DNA"/>
</dbReference>
<dbReference type="STRING" id="1353537.TP2_04740"/>
<evidence type="ECO:0000313" key="1">
    <source>
        <dbReference type="EMBL" id="KEO54233.1"/>
    </source>
</evidence>
<dbReference type="InterPro" id="IPR038696">
    <property type="entry name" value="IalB_sf"/>
</dbReference>
<sequence>MKNRATGPGDAEAKRQLEAVSMMKIGLRVAAIAALMFGAGQGAMAQESTNRVAANTDWSVFVDDNPKECWGVSKPKKTVNTKDGKAVQVRRGDILLFVTYRPGKKPEISFMGGYPFADGSTVDLEVGGQKFTLFTDGEGAWAGSPDEDAKIIAALKAGADVKLTARSSRGTQTEDTFSLMGFTAATDEAEKRCQ</sequence>
<accession>A0A074JF86</accession>